<proteinExistence type="predicted"/>
<dbReference type="EMBL" id="JBFCZG010000005">
    <property type="protein sequence ID" value="KAL3422263.1"/>
    <property type="molecule type" value="Genomic_DNA"/>
</dbReference>
<reference evidence="2 3" key="1">
    <citation type="submission" date="2024-06" db="EMBL/GenBank/DDBJ databases">
        <title>Complete genome of Phlyctema vagabunda strain 19-DSS-EL-015.</title>
        <authorList>
            <person name="Fiorenzani C."/>
        </authorList>
    </citation>
    <scope>NUCLEOTIDE SEQUENCE [LARGE SCALE GENOMIC DNA]</scope>
    <source>
        <strain evidence="2 3">19-DSS-EL-015</strain>
    </source>
</reference>
<gene>
    <name evidence="2" type="ORF">PVAG01_06419</name>
</gene>
<evidence type="ECO:0000313" key="3">
    <source>
        <dbReference type="Proteomes" id="UP001629113"/>
    </source>
</evidence>
<feature type="compositionally biased region" description="Low complexity" evidence="1">
    <location>
        <begin position="75"/>
        <end position="86"/>
    </location>
</feature>
<sequence length="328" mass="36947">MSSQPVQNTTGDDEEHQRKKRRITKQKEVCSKKQEILDLEEKLLDASASLLKMERDLESEDQAATNVETAAAVVEDSAASSSARVSQEIHTDRERPQDNLSCITPGGEKYPSDDYESKLTGTFIEKRERVHLGKDSVSEKNIYYYCIRCPTDCNSPRGVQIKWALNPIGHPFLGHDPFLGHGASPRIDCSVMGGLQLNLRRLREHGGSFSEGFQDSRLQSALSNGSGTDAMGAIYFGQAKRLHPDLWYESGARLSTSTSHRYETRNKRRREMAQLVETEEVMALNATLVERWGVDWERKMDLVVEEDYHTCLGAGHDYADDEDDDDSD</sequence>
<feature type="compositionally biased region" description="Polar residues" evidence="1">
    <location>
        <begin position="1"/>
        <end position="10"/>
    </location>
</feature>
<evidence type="ECO:0000313" key="2">
    <source>
        <dbReference type="EMBL" id="KAL3422263.1"/>
    </source>
</evidence>
<feature type="region of interest" description="Disordered" evidence="1">
    <location>
        <begin position="1"/>
        <end position="28"/>
    </location>
</feature>
<name>A0ABR4PFZ3_9HELO</name>
<dbReference type="Proteomes" id="UP001629113">
    <property type="component" value="Unassembled WGS sequence"/>
</dbReference>
<accession>A0ABR4PFZ3</accession>
<feature type="compositionally biased region" description="Basic and acidic residues" evidence="1">
    <location>
        <begin position="87"/>
        <end position="97"/>
    </location>
</feature>
<comment type="caution">
    <text evidence="2">The sequence shown here is derived from an EMBL/GenBank/DDBJ whole genome shotgun (WGS) entry which is preliminary data.</text>
</comment>
<organism evidence="2 3">
    <name type="scientific">Phlyctema vagabunda</name>
    <dbReference type="NCBI Taxonomy" id="108571"/>
    <lineage>
        <taxon>Eukaryota</taxon>
        <taxon>Fungi</taxon>
        <taxon>Dikarya</taxon>
        <taxon>Ascomycota</taxon>
        <taxon>Pezizomycotina</taxon>
        <taxon>Leotiomycetes</taxon>
        <taxon>Helotiales</taxon>
        <taxon>Dermateaceae</taxon>
        <taxon>Phlyctema</taxon>
    </lineage>
</organism>
<keyword evidence="3" id="KW-1185">Reference proteome</keyword>
<feature type="region of interest" description="Disordered" evidence="1">
    <location>
        <begin position="75"/>
        <end position="109"/>
    </location>
</feature>
<protein>
    <submittedName>
        <fullName evidence="2">Uncharacterized protein</fullName>
    </submittedName>
</protein>
<evidence type="ECO:0000256" key="1">
    <source>
        <dbReference type="SAM" id="MobiDB-lite"/>
    </source>
</evidence>